<organism evidence="1 2">
    <name type="scientific">Algoriphagus aquimarinus</name>
    <dbReference type="NCBI Taxonomy" id="237018"/>
    <lineage>
        <taxon>Bacteria</taxon>
        <taxon>Pseudomonadati</taxon>
        <taxon>Bacteroidota</taxon>
        <taxon>Cytophagia</taxon>
        <taxon>Cytophagales</taxon>
        <taxon>Cyclobacteriaceae</taxon>
        <taxon>Algoriphagus</taxon>
    </lineage>
</organism>
<reference evidence="1 2" key="1">
    <citation type="submission" date="2019-08" db="EMBL/GenBank/DDBJ databases">
        <title>Genomes sequence of Algoriphagus aquimarinus ACAM450.</title>
        <authorList>
            <person name="Bowman J.P."/>
        </authorList>
    </citation>
    <scope>NUCLEOTIDE SEQUENCE [LARGE SCALE GENOMIC DNA]</scope>
    <source>
        <strain evidence="1 2">ACAM 450</strain>
    </source>
</reference>
<accession>A0A5C7B0F5</accession>
<name>A0A5C7B0F5_9BACT</name>
<sequence>MDYSSLIKKCSKVSDFSEPILNRIMYYAAERNKLEQRFDLLVKRHKNVFGRLGKANQDMFKTQYIIHELFKNNGLIHKYLNHAQIKALPKEEYEYLQAQATNPWRFTYWFVRSNPSPDFYEAVDIFTGEEFLLYSPGASRTLIDQNVLTFGGMISSNGDCYQTYGPLMGFGSFQADDIFFYAGELDPTIETIEELTGLIEKDLFSFLLLSVYSAIPMVQHHGHEILFVLSTIDAEDFDMDSWKEAFRVEYAEEVFKMSLIELEGFPHYACIYFDEQQEEMTISAMTDFGYDRLVAELIRMGIDAPAEPYIRLHVSMKSAIEEITGHDPELLPHEGLFSQASPGQEDSPELDAINKFLAELMPAINSKTKFDLDELISRTGADPDAAKEIYGDLMKKLNRCY</sequence>
<protein>
    <submittedName>
        <fullName evidence="1">Uncharacterized protein</fullName>
    </submittedName>
</protein>
<dbReference type="EMBL" id="VORW01000002">
    <property type="protein sequence ID" value="TXE13453.1"/>
    <property type="molecule type" value="Genomic_DNA"/>
</dbReference>
<gene>
    <name evidence="1" type="ORF">ESV85_05620</name>
</gene>
<comment type="caution">
    <text evidence="1">The sequence shown here is derived from an EMBL/GenBank/DDBJ whole genome shotgun (WGS) entry which is preliminary data.</text>
</comment>
<dbReference type="RefSeq" id="WP_146915571.1">
    <property type="nucleotide sequence ID" value="NZ_VORW01000002.1"/>
</dbReference>
<evidence type="ECO:0000313" key="2">
    <source>
        <dbReference type="Proteomes" id="UP000321935"/>
    </source>
</evidence>
<proteinExistence type="predicted"/>
<dbReference type="AlphaFoldDB" id="A0A5C7B0F5"/>
<dbReference type="OrthoDB" id="627514at2"/>
<dbReference type="Proteomes" id="UP000321935">
    <property type="component" value="Unassembled WGS sequence"/>
</dbReference>
<evidence type="ECO:0000313" key="1">
    <source>
        <dbReference type="EMBL" id="TXE13453.1"/>
    </source>
</evidence>